<dbReference type="InterPro" id="IPR051213">
    <property type="entry name" value="START_lipid_transfer"/>
</dbReference>
<gene>
    <name evidence="2" type="ORF">SteCoe_9881</name>
</gene>
<proteinExistence type="predicted"/>
<accession>A0A1R2CGR5</accession>
<evidence type="ECO:0000313" key="2">
    <source>
        <dbReference type="EMBL" id="OMJ88222.1"/>
    </source>
</evidence>
<dbReference type="Pfam" id="PF01852">
    <property type="entry name" value="START"/>
    <property type="match status" value="1"/>
</dbReference>
<name>A0A1R2CGR5_9CILI</name>
<dbReference type="Gene3D" id="3.30.530.20">
    <property type="match status" value="1"/>
</dbReference>
<organism evidence="2 3">
    <name type="scientific">Stentor coeruleus</name>
    <dbReference type="NCBI Taxonomy" id="5963"/>
    <lineage>
        <taxon>Eukaryota</taxon>
        <taxon>Sar</taxon>
        <taxon>Alveolata</taxon>
        <taxon>Ciliophora</taxon>
        <taxon>Postciliodesmatophora</taxon>
        <taxon>Heterotrichea</taxon>
        <taxon>Heterotrichida</taxon>
        <taxon>Stentoridae</taxon>
        <taxon>Stentor</taxon>
    </lineage>
</organism>
<dbReference type="SUPFAM" id="SSF55961">
    <property type="entry name" value="Bet v1-like"/>
    <property type="match status" value="1"/>
</dbReference>
<protein>
    <recommendedName>
        <fullName evidence="1">START domain-containing protein</fullName>
    </recommendedName>
</protein>
<dbReference type="InterPro" id="IPR023393">
    <property type="entry name" value="START-like_dom_sf"/>
</dbReference>
<keyword evidence="3" id="KW-1185">Reference proteome</keyword>
<dbReference type="OrthoDB" id="320301at2759"/>
<dbReference type="GO" id="GO:0008289">
    <property type="term" value="F:lipid binding"/>
    <property type="evidence" value="ECO:0007669"/>
    <property type="project" value="InterPro"/>
</dbReference>
<dbReference type="PANTHER" id="PTHR19308:SF39">
    <property type="entry name" value="PHOSPHATIDYLCHOLINE TRANSFER PROTEIN"/>
    <property type="match status" value="1"/>
</dbReference>
<evidence type="ECO:0000259" key="1">
    <source>
        <dbReference type="Pfam" id="PF01852"/>
    </source>
</evidence>
<dbReference type="InterPro" id="IPR002913">
    <property type="entry name" value="START_lipid-bd_dom"/>
</dbReference>
<dbReference type="PANTHER" id="PTHR19308">
    <property type="entry name" value="PHOSPHATIDYLCHOLINE TRANSFER PROTEIN"/>
    <property type="match status" value="1"/>
</dbReference>
<dbReference type="AlphaFoldDB" id="A0A1R2CGR5"/>
<feature type="domain" description="START" evidence="1">
    <location>
        <begin position="56"/>
        <end position="214"/>
    </location>
</feature>
<sequence>MGCCESRDKSSKPVENINITYNLISKESKDLQIQQITSVKDPKIQEILLHTKELDSKDDWDSVVQETNLQIKKRQGSKYSQDLIVSKLQFTFDNQVPLSLLLDELNIGANRKQWDTNFKIFENIEEDSPNNFLLYSVFSVLFFKTEYLERKSVVFQNNTVFVVVYSIEDERKPIDKSVTRAHTHFGVMAIADKDNKTEMTVFNQTDPNSTMAKMGTALGIKALKGWADTLKKRVSKVMSSRNNVG</sequence>
<reference evidence="2 3" key="1">
    <citation type="submission" date="2016-11" db="EMBL/GenBank/DDBJ databases">
        <title>The macronuclear genome of Stentor coeruleus: a giant cell with tiny introns.</title>
        <authorList>
            <person name="Slabodnick M."/>
            <person name="Ruby J.G."/>
            <person name="Reiff S.B."/>
            <person name="Swart E.C."/>
            <person name="Gosai S."/>
            <person name="Prabakaran S."/>
            <person name="Witkowska E."/>
            <person name="Larue G.E."/>
            <person name="Fisher S."/>
            <person name="Freeman R.M."/>
            <person name="Gunawardena J."/>
            <person name="Chu W."/>
            <person name="Stover N.A."/>
            <person name="Gregory B.D."/>
            <person name="Nowacki M."/>
            <person name="Derisi J."/>
            <person name="Roy S.W."/>
            <person name="Marshall W.F."/>
            <person name="Sood P."/>
        </authorList>
    </citation>
    <scope>NUCLEOTIDE SEQUENCE [LARGE SCALE GENOMIC DNA]</scope>
    <source>
        <strain evidence="2">WM001</strain>
    </source>
</reference>
<evidence type="ECO:0000313" key="3">
    <source>
        <dbReference type="Proteomes" id="UP000187209"/>
    </source>
</evidence>
<dbReference type="EMBL" id="MPUH01000156">
    <property type="protein sequence ID" value="OMJ88222.1"/>
    <property type="molecule type" value="Genomic_DNA"/>
</dbReference>
<dbReference type="GO" id="GO:0005737">
    <property type="term" value="C:cytoplasm"/>
    <property type="evidence" value="ECO:0007669"/>
    <property type="project" value="UniProtKB-ARBA"/>
</dbReference>
<dbReference type="Proteomes" id="UP000187209">
    <property type="component" value="Unassembled WGS sequence"/>
</dbReference>
<comment type="caution">
    <text evidence="2">The sequence shown here is derived from an EMBL/GenBank/DDBJ whole genome shotgun (WGS) entry which is preliminary data.</text>
</comment>